<name>A0A2G4B4C9_VIBSP</name>
<dbReference type="RefSeq" id="WP_061024382.1">
    <property type="nucleotide sequence ID" value="NZ_CAWNUQ010000027.1"/>
</dbReference>
<feature type="region of interest" description="Disordered" evidence="1">
    <location>
        <begin position="39"/>
        <end position="63"/>
    </location>
</feature>
<reference evidence="2" key="4">
    <citation type="submission" date="2023-07" db="EMBL/GenBank/DDBJ databases">
        <title>Genome content predicts the carbon catabolic preferences of heterotrophic bacteria.</title>
        <authorList>
            <person name="Gralka M."/>
        </authorList>
    </citation>
    <scope>NUCLEOTIDE SEQUENCE</scope>
    <source>
        <strain evidence="2">6E03</strain>
    </source>
</reference>
<reference evidence="4" key="1">
    <citation type="submission" date="2016-07" db="EMBL/GenBank/DDBJ databases">
        <title>Nontailed viruses are major unrecognized killers of bacteria in the ocean.</title>
        <authorList>
            <person name="Kauffman K."/>
            <person name="Hussain F."/>
            <person name="Yang J."/>
            <person name="Arevalo P."/>
            <person name="Brown J."/>
            <person name="Cutler M."/>
            <person name="Kelly L."/>
            <person name="Polz M.F."/>
        </authorList>
    </citation>
    <scope>NUCLEOTIDE SEQUENCE [LARGE SCALE GENOMIC DNA]</scope>
    <source>
        <strain evidence="4">10N.286.54.F3</strain>
    </source>
</reference>
<evidence type="ECO:0000256" key="1">
    <source>
        <dbReference type="SAM" id="MobiDB-lite"/>
    </source>
</evidence>
<gene>
    <name evidence="3" type="ORF">BCV19_24270</name>
    <name evidence="2" type="ORF">Q8W38_03530</name>
</gene>
<sequence>MTLKLHLKCIFNIMSAVNDLNTIKESMIMSCCGGCGGSNHEEKANEAEQKKQAEQQETKQENA</sequence>
<evidence type="ECO:0000313" key="4">
    <source>
        <dbReference type="Proteomes" id="UP000235405"/>
    </source>
</evidence>
<dbReference type="EMBL" id="JAUYVK010000002">
    <property type="protein sequence ID" value="MDP2488392.1"/>
    <property type="molecule type" value="Genomic_DNA"/>
</dbReference>
<organism evidence="3 4">
    <name type="scientific">Vibrio splendidus</name>
    <dbReference type="NCBI Taxonomy" id="29497"/>
    <lineage>
        <taxon>Bacteria</taxon>
        <taxon>Pseudomonadati</taxon>
        <taxon>Pseudomonadota</taxon>
        <taxon>Gammaproteobacteria</taxon>
        <taxon>Vibrionales</taxon>
        <taxon>Vibrionaceae</taxon>
        <taxon>Vibrio</taxon>
    </lineage>
</organism>
<dbReference type="Proteomes" id="UP001177883">
    <property type="component" value="Unassembled WGS sequence"/>
</dbReference>
<reference evidence="3" key="2">
    <citation type="submission" date="2016-07" db="EMBL/GenBank/DDBJ databases">
        <authorList>
            <person name="Wan K."/>
            <person name="Booth B."/>
            <person name="Spirohn K."/>
            <person name="Hao T."/>
            <person name="Hu Y."/>
            <person name="Calderwood M."/>
            <person name="Hill D."/>
            <person name="Mohr S."/>
            <person name="Vidal M."/>
            <person name="Celniker S."/>
            <person name="Perrimon N."/>
        </authorList>
    </citation>
    <scope>NUCLEOTIDE SEQUENCE</scope>
    <source>
        <strain evidence="3">10N.286.54.F3</strain>
    </source>
</reference>
<reference evidence="3" key="3">
    <citation type="journal article" date="2018" name="Nature">
        <title>A major lineage of non-tailed dsDNA viruses as unrecognized killers of marine bacteria.</title>
        <authorList>
            <person name="Kauffman K.M."/>
            <person name="Hussain F.A."/>
            <person name="Yang J."/>
            <person name="Arevalo P."/>
            <person name="Brown J.M."/>
            <person name="Chang W.K."/>
            <person name="VanInsberghe D."/>
            <person name="Elsherbini J."/>
            <person name="Sharma R.S."/>
            <person name="Cutler M.B."/>
            <person name="Kelly L."/>
            <person name="Polz M.F."/>
        </authorList>
    </citation>
    <scope>NUCLEOTIDE SEQUENCE</scope>
    <source>
        <strain evidence="3">10N.286.54.F3</strain>
    </source>
</reference>
<dbReference type="EMBL" id="MCSW01000068">
    <property type="protein sequence ID" value="PMF29271.1"/>
    <property type="molecule type" value="Genomic_DNA"/>
</dbReference>
<evidence type="ECO:0000313" key="2">
    <source>
        <dbReference type="EMBL" id="MDP2488392.1"/>
    </source>
</evidence>
<evidence type="ECO:0000313" key="3">
    <source>
        <dbReference type="EMBL" id="PMF29271.1"/>
    </source>
</evidence>
<proteinExistence type="predicted"/>
<dbReference type="AlphaFoldDB" id="A0A2G4B4C9"/>
<comment type="caution">
    <text evidence="3">The sequence shown here is derived from an EMBL/GenBank/DDBJ whole genome shotgun (WGS) entry which is preliminary data.</text>
</comment>
<dbReference type="Proteomes" id="UP000235405">
    <property type="component" value="Unassembled WGS sequence"/>
</dbReference>
<accession>A0A2G4B4C9</accession>
<protein>
    <submittedName>
        <fullName evidence="3">Uncharacterized protein</fullName>
    </submittedName>
</protein>